<organism evidence="1 2">
    <name type="scientific">Meloidogyne enterolobii</name>
    <name type="common">Root-knot nematode worm</name>
    <name type="synonym">Meloidogyne mayaguensis</name>
    <dbReference type="NCBI Taxonomy" id="390850"/>
    <lineage>
        <taxon>Eukaryota</taxon>
        <taxon>Metazoa</taxon>
        <taxon>Ecdysozoa</taxon>
        <taxon>Nematoda</taxon>
        <taxon>Chromadorea</taxon>
        <taxon>Rhabditida</taxon>
        <taxon>Tylenchina</taxon>
        <taxon>Tylenchomorpha</taxon>
        <taxon>Tylenchoidea</taxon>
        <taxon>Meloidogynidae</taxon>
        <taxon>Meloidogyninae</taxon>
        <taxon>Meloidogyne</taxon>
    </lineage>
</organism>
<comment type="caution">
    <text evidence="1">The sequence shown here is derived from an EMBL/GenBank/DDBJ whole genome shotgun (WGS) entry which is preliminary data.</text>
</comment>
<evidence type="ECO:0000313" key="1">
    <source>
        <dbReference type="EMBL" id="CAK5077814.1"/>
    </source>
</evidence>
<dbReference type="Proteomes" id="UP001497535">
    <property type="component" value="Unassembled WGS sequence"/>
</dbReference>
<accession>A0ACB0ZFT6</accession>
<protein>
    <submittedName>
        <fullName evidence="1">Uncharacterized protein</fullName>
    </submittedName>
</protein>
<evidence type="ECO:0000313" key="2">
    <source>
        <dbReference type="Proteomes" id="UP001497535"/>
    </source>
</evidence>
<reference evidence="1" key="1">
    <citation type="submission" date="2023-11" db="EMBL/GenBank/DDBJ databases">
        <authorList>
            <person name="Poullet M."/>
        </authorList>
    </citation>
    <scope>NUCLEOTIDE SEQUENCE</scope>
    <source>
        <strain evidence="1">E1834</strain>
    </source>
</reference>
<sequence length="290" mass="34711">MKEIEKILNEIKLLDKGKKNKSIKNRNSSKNKQNKTEQIFKGKNKIIEETEEENNKNLFNEDKKLEEIKYILNLEGVVEKIMREKNSFIKNDEDIEEDWKINLGRNEMKRRRMKEKEEKRNTKEEKQKISEEEDEDDEEFNVFPIEHSWNNHLKLDHHKYFFDGKRGKNKLNFEEKELKIEEGKQNEIFKEKDAKIEDSKLNELFKEEEAKNNLSDFSPFYPKIFLDNNKLDELYIELDNSNNKDNGSIFKLLNVAVIVEEIKNRIEYIKKIKLKSITSISIGSVEGNIF</sequence>
<name>A0ACB0ZFT6_MELEN</name>
<keyword evidence="2" id="KW-1185">Reference proteome</keyword>
<proteinExistence type="predicted"/>
<gene>
    <name evidence="1" type="ORF">MENTE1834_LOCUS24767</name>
</gene>
<dbReference type="EMBL" id="CAVMJV010000033">
    <property type="protein sequence ID" value="CAK5077814.1"/>
    <property type="molecule type" value="Genomic_DNA"/>
</dbReference>